<dbReference type="EMBL" id="OIVN01004235">
    <property type="protein sequence ID" value="SPD16222.1"/>
    <property type="molecule type" value="Genomic_DNA"/>
</dbReference>
<evidence type="ECO:0000259" key="4">
    <source>
        <dbReference type="Pfam" id="PF13966"/>
    </source>
</evidence>
<dbReference type="Gene3D" id="3.30.420.10">
    <property type="entry name" value="Ribonuclease H-like superfamily/Ribonuclease H"/>
    <property type="match status" value="1"/>
</dbReference>
<dbReference type="InterPro" id="IPR044730">
    <property type="entry name" value="RNase_H-like_dom_plant"/>
</dbReference>
<protein>
    <recommendedName>
        <fullName evidence="6">Reverse transcriptase domain-containing protein</fullName>
    </recommendedName>
</protein>
<dbReference type="InterPro" id="IPR002156">
    <property type="entry name" value="RNaseH_domain"/>
</dbReference>
<feature type="domain" description="RNase H type-1" evidence="3">
    <location>
        <begin position="496"/>
        <end position="602"/>
    </location>
</feature>
<accession>A0A2N9HV68</accession>
<dbReference type="GO" id="GO:0003676">
    <property type="term" value="F:nucleic acid binding"/>
    <property type="evidence" value="ECO:0007669"/>
    <property type="project" value="InterPro"/>
</dbReference>
<keyword evidence="1" id="KW-1133">Transmembrane helix</keyword>
<evidence type="ECO:0000256" key="1">
    <source>
        <dbReference type="SAM" id="Phobius"/>
    </source>
</evidence>
<dbReference type="InterPro" id="IPR026960">
    <property type="entry name" value="RVT-Znf"/>
</dbReference>
<evidence type="ECO:0000313" key="5">
    <source>
        <dbReference type="EMBL" id="SPD16222.1"/>
    </source>
</evidence>
<dbReference type="Pfam" id="PF13456">
    <property type="entry name" value="RVT_3"/>
    <property type="match status" value="1"/>
</dbReference>
<feature type="transmembrane region" description="Helical" evidence="1">
    <location>
        <begin position="581"/>
        <end position="602"/>
    </location>
</feature>
<dbReference type="CDD" id="cd06222">
    <property type="entry name" value="RNase_H_like"/>
    <property type="match status" value="1"/>
</dbReference>
<dbReference type="GO" id="GO:0004523">
    <property type="term" value="F:RNA-DNA hybrid ribonuclease activity"/>
    <property type="evidence" value="ECO:0007669"/>
    <property type="project" value="InterPro"/>
</dbReference>
<feature type="domain" description="Reverse transcriptase zinc-binding" evidence="4">
    <location>
        <begin position="338"/>
        <end position="410"/>
    </location>
</feature>
<sequence length="612" mass="69205">MQSLKAPRPNGFPPLFYKKYWHIVGSNVIKAVQYFFTTGYMLKDINSSLIVLIPKIPNPTTTNHFRPISLCNVVYKAISKILVGRVRPLLDQLISPSQSAFVPGRWIAENQVLVKELMHSFNTKKVKEGFIAVEVDLQKAYDRINLEFSQGCPLSVWVLSHFCELDFPMCLHCDIHSPCQWLIDRNFERKSLPGAKMNVAGPAITHVMFADDLMLFTKANRREVATLNECLDTYCMCKYKIGSDWMRREALKFASPLWKTIEGLRSLISKGACYLIGDGVSVDFWKDPWIPWQEGFSPTPKDPSAILENIKLPNCKLIWTWSLWGKIVIKSNASPRVQTPQDPEWHGLWKLKLHKRLKIFLWRLGSNALLTKVNLAHRIGIGDQKCPLCGEAEETYQHLFLQCSVVKPIWFGLCWGIRSEHIPVRTNSDFVNLVVKPSLCQNHSIDTPIVSAQTSIHVALILECIWNLRNQVMHNNSAVHIGVVNPPQPNVIKLNVDAAVNINGVTITVVARNSVGHILFGLAKRIQSNDPCYAEAAALSWALEIAILESFTDIIVEGDAKVCIDAVFVTPDKAPWKIQTLMANVFILVVNFNMCVFSWISLPQFTRLGLEI</sequence>
<dbReference type="PANTHER" id="PTHR19446">
    <property type="entry name" value="REVERSE TRANSCRIPTASES"/>
    <property type="match status" value="1"/>
</dbReference>
<name>A0A2N9HV68_FAGSY</name>
<evidence type="ECO:0008006" key="6">
    <source>
        <dbReference type="Google" id="ProtNLM"/>
    </source>
</evidence>
<keyword evidence="1" id="KW-0812">Transmembrane</keyword>
<dbReference type="Pfam" id="PF13966">
    <property type="entry name" value="zf-RVT"/>
    <property type="match status" value="1"/>
</dbReference>
<dbReference type="AlphaFoldDB" id="A0A2N9HV68"/>
<dbReference type="InterPro" id="IPR036397">
    <property type="entry name" value="RNaseH_sf"/>
</dbReference>
<dbReference type="SUPFAM" id="SSF53098">
    <property type="entry name" value="Ribonuclease H-like"/>
    <property type="match status" value="1"/>
</dbReference>
<dbReference type="InterPro" id="IPR000477">
    <property type="entry name" value="RT_dom"/>
</dbReference>
<dbReference type="SUPFAM" id="SSF56672">
    <property type="entry name" value="DNA/RNA polymerases"/>
    <property type="match status" value="1"/>
</dbReference>
<dbReference type="Pfam" id="PF00078">
    <property type="entry name" value="RVT_1"/>
    <property type="match status" value="1"/>
</dbReference>
<dbReference type="InterPro" id="IPR043502">
    <property type="entry name" value="DNA/RNA_pol_sf"/>
</dbReference>
<dbReference type="InterPro" id="IPR012337">
    <property type="entry name" value="RNaseH-like_sf"/>
</dbReference>
<feature type="domain" description="Reverse transcriptase" evidence="2">
    <location>
        <begin position="56"/>
        <end position="148"/>
    </location>
</feature>
<evidence type="ECO:0000259" key="3">
    <source>
        <dbReference type="Pfam" id="PF13456"/>
    </source>
</evidence>
<reference evidence="5" key="1">
    <citation type="submission" date="2018-02" db="EMBL/GenBank/DDBJ databases">
        <authorList>
            <person name="Cohen D.B."/>
            <person name="Kent A.D."/>
        </authorList>
    </citation>
    <scope>NUCLEOTIDE SEQUENCE</scope>
</reference>
<dbReference type="CDD" id="cd01650">
    <property type="entry name" value="RT_nLTR_like"/>
    <property type="match status" value="1"/>
</dbReference>
<organism evidence="5">
    <name type="scientific">Fagus sylvatica</name>
    <name type="common">Beechnut</name>
    <dbReference type="NCBI Taxonomy" id="28930"/>
    <lineage>
        <taxon>Eukaryota</taxon>
        <taxon>Viridiplantae</taxon>
        <taxon>Streptophyta</taxon>
        <taxon>Embryophyta</taxon>
        <taxon>Tracheophyta</taxon>
        <taxon>Spermatophyta</taxon>
        <taxon>Magnoliopsida</taxon>
        <taxon>eudicotyledons</taxon>
        <taxon>Gunneridae</taxon>
        <taxon>Pentapetalae</taxon>
        <taxon>rosids</taxon>
        <taxon>fabids</taxon>
        <taxon>Fagales</taxon>
        <taxon>Fagaceae</taxon>
        <taxon>Fagus</taxon>
    </lineage>
</organism>
<keyword evidence="1" id="KW-0472">Membrane</keyword>
<proteinExistence type="predicted"/>
<gene>
    <name evidence="5" type="ORF">FSB_LOCUS44104</name>
</gene>
<evidence type="ECO:0000259" key="2">
    <source>
        <dbReference type="Pfam" id="PF00078"/>
    </source>
</evidence>